<evidence type="ECO:0000313" key="9">
    <source>
        <dbReference type="RefSeq" id="XP_006874933.1"/>
    </source>
</evidence>
<evidence type="ECO:0000256" key="5">
    <source>
        <dbReference type="ARBA" id="ARBA00023069"/>
    </source>
</evidence>
<keyword evidence="5" id="KW-0969">Cilium</keyword>
<sequence>MSFRDLRNFTEMMRALGYPRHISMENFRTPNFGLVSEVLLWLVKRYEPHTDIPSDIETEQDRVFLIKAIAQFMATKAHIKLNTKKLYQADGYAVKELLKITSVLYNAMKTKRMDSSKVGEEDISKFQFDLGSKIADLKAARQLASEITSKGASLYDLLGKEVELRELRTEAIARPLEINETEKVMRIAIKDILAQVQKTKDLLNNVASDEANLEAKIEKRKLELERNRKRLQTLQSVRPAFMDEYEKIEEELQKQYDVYLEKFRNLTYLEQQLEDHHRMEQEKFEEAENTLRLMQSKLKEEEKRLLKSGSNEDSDIDIQDDDSDSELEERRLSKPRTAMEVLMQGRPSKRIVGTMQGGDSDDDDDSEDSEIDMDDDEEDDDDLEDESIVLSPAKPSRRIRKPEPLDESDNDF</sequence>
<dbReference type="Pfam" id="PF10234">
    <property type="entry name" value="Cluap1"/>
    <property type="match status" value="1"/>
</dbReference>
<gene>
    <name evidence="9" type="primary">CLUAP1</name>
</gene>
<keyword evidence="3" id="KW-0970">Cilium biogenesis/degradation</keyword>
<dbReference type="RefSeq" id="XP_006874933.1">
    <property type="nucleotide sequence ID" value="XM_006874871.1"/>
</dbReference>
<dbReference type="InterPro" id="IPR019366">
    <property type="entry name" value="Clusterin-associated_protein-1"/>
</dbReference>
<comment type="similarity">
    <text evidence="2">Belongs to the CLUAP1 family.</text>
</comment>
<dbReference type="GO" id="GO:0060271">
    <property type="term" value="P:cilium assembly"/>
    <property type="evidence" value="ECO:0007669"/>
    <property type="project" value="TreeGrafter"/>
</dbReference>
<dbReference type="AlphaFoldDB" id="A0A9B0U5V3"/>
<evidence type="ECO:0000256" key="2">
    <source>
        <dbReference type="ARBA" id="ARBA00008340"/>
    </source>
</evidence>
<evidence type="ECO:0000256" key="7">
    <source>
        <dbReference type="SAM" id="MobiDB-lite"/>
    </source>
</evidence>
<evidence type="ECO:0000256" key="3">
    <source>
        <dbReference type="ARBA" id="ARBA00022794"/>
    </source>
</evidence>
<reference evidence="9" key="1">
    <citation type="submission" date="2025-08" db="UniProtKB">
        <authorList>
            <consortium name="RefSeq"/>
        </authorList>
    </citation>
    <scope>IDENTIFICATION</scope>
    <source>
        <tissue evidence="9">Spleen</tissue>
    </source>
</reference>
<keyword evidence="6" id="KW-0966">Cell projection</keyword>
<evidence type="ECO:0000313" key="8">
    <source>
        <dbReference type="Proteomes" id="UP000504623"/>
    </source>
</evidence>
<accession>A0A9B0U5V3</accession>
<dbReference type="OrthoDB" id="438545at2759"/>
<dbReference type="PANTHER" id="PTHR21547">
    <property type="entry name" value="CLUSTERIN ASSOCIATED PROTEIN 1"/>
    <property type="match status" value="1"/>
</dbReference>
<keyword evidence="8" id="KW-1185">Reference proteome</keyword>
<evidence type="ECO:0000256" key="1">
    <source>
        <dbReference type="ARBA" id="ARBA00004138"/>
    </source>
</evidence>
<evidence type="ECO:0000256" key="6">
    <source>
        <dbReference type="ARBA" id="ARBA00023273"/>
    </source>
</evidence>
<organism evidence="8 9">
    <name type="scientific">Chrysochloris asiatica</name>
    <name type="common">Cape golden mole</name>
    <dbReference type="NCBI Taxonomy" id="185453"/>
    <lineage>
        <taxon>Eukaryota</taxon>
        <taxon>Metazoa</taxon>
        <taxon>Chordata</taxon>
        <taxon>Craniata</taxon>
        <taxon>Vertebrata</taxon>
        <taxon>Euteleostomi</taxon>
        <taxon>Mammalia</taxon>
        <taxon>Eutheria</taxon>
        <taxon>Afrotheria</taxon>
        <taxon>Chrysochloridae</taxon>
        <taxon>Chrysochlorinae</taxon>
        <taxon>Chrysochloris</taxon>
    </lineage>
</organism>
<dbReference type="GeneID" id="102826217"/>
<proteinExistence type="inferred from homology"/>
<feature type="region of interest" description="Disordered" evidence="7">
    <location>
        <begin position="302"/>
        <end position="412"/>
    </location>
</feature>
<dbReference type="Proteomes" id="UP000504623">
    <property type="component" value="Unplaced"/>
</dbReference>
<dbReference type="GO" id="GO:0030992">
    <property type="term" value="C:intraciliary transport particle B"/>
    <property type="evidence" value="ECO:0007669"/>
    <property type="project" value="TreeGrafter"/>
</dbReference>
<feature type="compositionally biased region" description="Acidic residues" evidence="7">
    <location>
        <begin position="312"/>
        <end position="327"/>
    </location>
</feature>
<name>A0A9B0U5V3_CHRAS</name>
<evidence type="ECO:0000256" key="4">
    <source>
        <dbReference type="ARBA" id="ARBA00023054"/>
    </source>
</evidence>
<dbReference type="PANTHER" id="PTHR21547:SF0">
    <property type="entry name" value="CLUSTERIN-ASSOCIATED PROTEIN 1"/>
    <property type="match status" value="1"/>
</dbReference>
<protein>
    <submittedName>
        <fullName evidence="9">Clusterin-associated protein 1</fullName>
    </submittedName>
</protein>
<comment type="subcellular location">
    <subcellularLocation>
        <location evidence="1">Cell projection</location>
        <location evidence="1">Cilium</location>
    </subcellularLocation>
</comment>
<keyword evidence="4" id="KW-0175">Coiled coil</keyword>
<dbReference type="GO" id="GO:0005815">
    <property type="term" value="C:microtubule organizing center"/>
    <property type="evidence" value="ECO:0007669"/>
    <property type="project" value="TreeGrafter"/>
</dbReference>
<feature type="compositionally biased region" description="Acidic residues" evidence="7">
    <location>
        <begin position="359"/>
        <end position="387"/>
    </location>
</feature>
<dbReference type="GO" id="GO:0005929">
    <property type="term" value="C:cilium"/>
    <property type="evidence" value="ECO:0007669"/>
    <property type="project" value="UniProtKB-SubCell"/>
</dbReference>
<dbReference type="CTD" id="23059"/>